<keyword evidence="5" id="KW-1185">Reference proteome</keyword>
<dbReference type="STRING" id="298654.FraEuI1c_4788"/>
<name>E3J0K9_PSEI1</name>
<dbReference type="GO" id="GO:0003847">
    <property type="term" value="F:1-alkyl-2-acetylglycerophosphocholine esterase activity"/>
    <property type="evidence" value="ECO:0007669"/>
    <property type="project" value="TreeGrafter"/>
</dbReference>
<evidence type="ECO:0000256" key="1">
    <source>
        <dbReference type="ARBA" id="ARBA00022801"/>
    </source>
</evidence>
<evidence type="ECO:0000313" key="4">
    <source>
        <dbReference type="EMBL" id="ADP82778.1"/>
    </source>
</evidence>
<evidence type="ECO:0000256" key="2">
    <source>
        <dbReference type="ARBA" id="ARBA00022963"/>
    </source>
</evidence>
<accession>E3J0K9</accession>
<dbReference type="Gene3D" id="3.40.50.1820">
    <property type="entry name" value="alpha/beta hydrolase"/>
    <property type="match status" value="1"/>
</dbReference>
<dbReference type="KEGG" id="fri:FraEuI1c_4788"/>
<proteinExistence type="predicted"/>
<protein>
    <recommendedName>
        <fullName evidence="6">Platelet-activating factor acetylhydrolase plasma/intracellular</fullName>
    </recommendedName>
</protein>
<reference evidence="4 5" key="1">
    <citation type="submission" date="2010-10" db="EMBL/GenBank/DDBJ databases">
        <title>Complete sequence of Frankia sp. EuI1c.</title>
        <authorList>
            <consortium name="US DOE Joint Genome Institute"/>
            <person name="Lucas S."/>
            <person name="Copeland A."/>
            <person name="Lapidus A."/>
            <person name="Cheng J.-F."/>
            <person name="Bruce D."/>
            <person name="Goodwin L."/>
            <person name="Pitluck S."/>
            <person name="Chertkov O."/>
            <person name="Detter J.C."/>
            <person name="Han C."/>
            <person name="Tapia R."/>
            <person name="Land M."/>
            <person name="Hauser L."/>
            <person name="Jeffries C."/>
            <person name="Kyrpides N."/>
            <person name="Ivanova N."/>
            <person name="Mikhailova N."/>
            <person name="Beauchemin N."/>
            <person name="Sen A."/>
            <person name="Sur S.A."/>
            <person name="Gtari M."/>
            <person name="Wall L."/>
            <person name="Tisa L."/>
            <person name="Woyke T."/>
        </authorList>
    </citation>
    <scope>NUCLEOTIDE SEQUENCE [LARGE SCALE GENOMIC DNA]</scope>
    <source>
        <strain evidence="5">DSM 45817 / CECT 9037 / EuI1c</strain>
    </source>
</reference>
<dbReference type="Pfam" id="PF03403">
    <property type="entry name" value="PAF-AH_p_II"/>
    <property type="match status" value="1"/>
</dbReference>
<gene>
    <name evidence="4" type="ordered locus">FraEuI1c_4788</name>
</gene>
<keyword evidence="1" id="KW-0378">Hydrolase</keyword>
<keyword evidence="2" id="KW-0442">Lipid degradation</keyword>
<evidence type="ECO:0000313" key="5">
    <source>
        <dbReference type="Proteomes" id="UP000002484"/>
    </source>
</evidence>
<dbReference type="AlphaFoldDB" id="E3J0K9"/>
<evidence type="ECO:0000256" key="3">
    <source>
        <dbReference type="ARBA" id="ARBA00023098"/>
    </source>
</evidence>
<dbReference type="EMBL" id="CP002299">
    <property type="protein sequence ID" value="ADP82778.1"/>
    <property type="molecule type" value="Genomic_DNA"/>
</dbReference>
<dbReference type="PANTHER" id="PTHR10272">
    <property type="entry name" value="PLATELET-ACTIVATING FACTOR ACETYLHYDROLASE"/>
    <property type="match status" value="1"/>
</dbReference>
<dbReference type="GO" id="GO:0016042">
    <property type="term" value="P:lipid catabolic process"/>
    <property type="evidence" value="ECO:0007669"/>
    <property type="project" value="UniProtKB-KW"/>
</dbReference>
<dbReference type="HOGENOM" id="CLU_603758_0_0_11"/>
<keyword evidence="3" id="KW-0443">Lipid metabolism</keyword>
<organism evidence="4 5">
    <name type="scientific">Pseudofrankia inefficax (strain DSM 45817 / CECT 9037 / DDB 130130 / EuI1c)</name>
    <name type="common">Frankia inefficax</name>
    <dbReference type="NCBI Taxonomy" id="298654"/>
    <lineage>
        <taxon>Bacteria</taxon>
        <taxon>Bacillati</taxon>
        <taxon>Actinomycetota</taxon>
        <taxon>Actinomycetes</taxon>
        <taxon>Frankiales</taxon>
        <taxon>Frankiaceae</taxon>
        <taxon>Pseudofrankia</taxon>
    </lineage>
</organism>
<sequence>MVAALALAGSEPAAGPAALAVPLAAPTSPAPAGTAGGDLPAPDELGGHGVGYQTVTIVDDFRHRTLTTAVWYPSEDRLPGPAGGSVTPASYEIAPRVGIQSRVAVADAPVERGRFPLVVLSHGSAGNRVQLASLAEVLASHGYVVAAPDHPGDTMADFAAGRDESQIGEASDRPLDVSAVIDWMLCPDQEFGPVLNPGQVAVVGFSFGGLTALVSPVGFLHAPGDPRVRVVVAISPASEVLPAGVVARIRVPTLLIGGTVDPLTPIEHNADQTFGELTSAPDRLEVRVPRGTHNSFTDLCDQAYLAANGLVPQGIRVRLQLGALVTCLPPMVVAAQAQQVARWYTVAYLERYLRGDTRYGRFLTPAASAGLPVPVTVRTAP</sequence>
<evidence type="ECO:0008006" key="6">
    <source>
        <dbReference type="Google" id="ProtNLM"/>
    </source>
</evidence>
<dbReference type="eggNOG" id="COG4188">
    <property type="taxonomic scope" value="Bacteria"/>
</dbReference>
<dbReference type="InParanoid" id="E3J0K9"/>
<dbReference type="InterPro" id="IPR029058">
    <property type="entry name" value="AB_hydrolase_fold"/>
</dbReference>
<dbReference type="PANTHER" id="PTHR10272:SF0">
    <property type="entry name" value="PLATELET-ACTIVATING FACTOR ACETYLHYDROLASE"/>
    <property type="match status" value="1"/>
</dbReference>
<dbReference type="Proteomes" id="UP000002484">
    <property type="component" value="Chromosome"/>
</dbReference>
<dbReference type="SUPFAM" id="SSF53474">
    <property type="entry name" value="alpha/beta-Hydrolases"/>
    <property type="match status" value="1"/>
</dbReference>